<dbReference type="PATRIC" id="fig|1125702.3.peg.1790"/>
<dbReference type="InterPro" id="IPR051749">
    <property type="entry name" value="PINc/VapC_TA_RNase"/>
</dbReference>
<dbReference type="HOGENOM" id="CLU_118482_1_1_12"/>
<dbReference type="InterPro" id="IPR002716">
    <property type="entry name" value="PIN_dom"/>
</dbReference>
<dbReference type="Proteomes" id="UP000014605">
    <property type="component" value="Unassembled WGS sequence"/>
</dbReference>
<dbReference type="SUPFAM" id="SSF88723">
    <property type="entry name" value="PIN domain-like"/>
    <property type="match status" value="1"/>
</dbReference>
<evidence type="ECO:0000259" key="6">
    <source>
        <dbReference type="Pfam" id="PF01850"/>
    </source>
</evidence>
<evidence type="ECO:0000256" key="5">
    <source>
        <dbReference type="ARBA" id="ARBA00022842"/>
    </source>
</evidence>
<keyword evidence="1" id="KW-1277">Toxin-antitoxin system</keyword>
<keyword evidence="3" id="KW-0479">Metal-binding</keyword>
<dbReference type="RefSeq" id="WP_016519065.1">
    <property type="nucleotide sequence ID" value="NZ_KE332512.1"/>
</dbReference>
<dbReference type="PANTHER" id="PTHR42740:SF1">
    <property type="entry name" value="RIBONUCLEASE VAPC3"/>
    <property type="match status" value="1"/>
</dbReference>
<dbReference type="GO" id="GO:0046872">
    <property type="term" value="F:metal ion binding"/>
    <property type="evidence" value="ECO:0007669"/>
    <property type="project" value="UniProtKB-KW"/>
</dbReference>
<keyword evidence="5" id="KW-0460">Magnesium</keyword>
<dbReference type="Gene3D" id="3.40.50.1010">
    <property type="entry name" value="5'-nuclease"/>
    <property type="match status" value="1"/>
</dbReference>
<evidence type="ECO:0000256" key="4">
    <source>
        <dbReference type="ARBA" id="ARBA00022801"/>
    </source>
</evidence>
<organism evidence="7 8">
    <name type="scientific">Treponema vincentii F0403</name>
    <dbReference type="NCBI Taxonomy" id="1125702"/>
    <lineage>
        <taxon>Bacteria</taxon>
        <taxon>Pseudomonadati</taxon>
        <taxon>Spirochaetota</taxon>
        <taxon>Spirochaetia</taxon>
        <taxon>Spirochaetales</taxon>
        <taxon>Treponemataceae</taxon>
        <taxon>Treponema</taxon>
    </lineage>
</organism>
<evidence type="ECO:0000256" key="3">
    <source>
        <dbReference type="ARBA" id="ARBA00022723"/>
    </source>
</evidence>
<evidence type="ECO:0000256" key="1">
    <source>
        <dbReference type="ARBA" id="ARBA00022649"/>
    </source>
</evidence>
<name>S3L953_9SPIR</name>
<reference evidence="7 8" key="1">
    <citation type="submission" date="2013-04" db="EMBL/GenBank/DDBJ databases">
        <title>The Genome Sequence of Treponema vincentii F0403.</title>
        <authorList>
            <consortium name="The Broad Institute Genomics Platform"/>
            <person name="Earl A."/>
            <person name="Ward D."/>
            <person name="Feldgarden M."/>
            <person name="Gevers D."/>
            <person name="Leonetti C."/>
            <person name="Izard J."/>
            <person name="Walker B."/>
            <person name="Young S."/>
            <person name="Zeng Q."/>
            <person name="Gargeya S."/>
            <person name="Fitzgerald M."/>
            <person name="Haas B."/>
            <person name="Abouelleil A."/>
            <person name="Allen A.W."/>
            <person name="Alvarado L."/>
            <person name="Arachchi H.M."/>
            <person name="Berlin A.M."/>
            <person name="Chapman S.B."/>
            <person name="Gainer-Dewar J."/>
            <person name="Goldberg J."/>
            <person name="Griggs A."/>
            <person name="Gujja S."/>
            <person name="Hansen M."/>
            <person name="Howarth C."/>
            <person name="Imamovic A."/>
            <person name="Ireland A."/>
            <person name="Larimer J."/>
            <person name="McCowan C."/>
            <person name="Murphy C."/>
            <person name="Pearson M."/>
            <person name="Poon T.W."/>
            <person name="Priest M."/>
            <person name="Roberts A."/>
            <person name="Saif S."/>
            <person name="Shea T."/>
            <person name="Sisk P."/>
            <person name="Sykes S."/>
            <person name="Wortman J."/>
            <person name="Nusbaum C."/>
            <person name="Birren B."/>
        </authorList>
    </citation>
    <scope>NUCLEOTIDE SEQUENCE [LARGE SCALE GENOMIC DNA]</scope>
    <source>
        <strain evidence="7 8">F0403</strain>
    </source>
</reference>
<dbReference type="InterPro" id="IPR029060">
    <property type="entry name" value="PIN-like_dom_sf"/>
</dbReference>
<dbReference type="GeneID" id="301461873"/>
<keyword evidence="2" id="KW-0540">Nuclease</keyword>
<dbReference type="GO" id="GO:0016787">
    <property type="term" value="F:hydrolase activity"/>
    <property type="evidence" value="ECO:0007669"/>
    <property type="project" value="UniProtKB-KW"/>
</dbReference>
<dbReference type="Pfam" id="PF01850">
    <property type="entry name" value="PIN"/>
    <property type="match status" value="1"/>
</dbReference>
<evidence type="ECO:0000313" key="8">
    <source>
        <dbReference type="Proteomes" id="UP000014605"/>
    </source>
</evidence>
<feature type="domain" description="PIN" evidence="6">
    <location>
        <begin position="2"/>
        <end position="114"/>
    </location>
</feature>
<dbReference type="EMBL" id="ATFC01000009">
    <property type="protein sequence ID" value="EPF46220.1"/>
    <property type="molecule type" value="Genomic_DNA"/>
</dbReference>
<gene>
    <name evidence="7" type="ORF">HMPREF1222_01732</name>
</gene>
<dbReference type="AlphaFoldDB" id="S3L953"/>
<dbReference type="GO" id="GO:0004540">
    <property type="term" value="F:RNA nuclease activity"/>
    <property type="evidence" value="ECO:0007669"/>
    <property type="project" value="TreeGrafter"/>
</dbReference>
<evidence type="ECO:0000313" key="7">
    <source>
        <dbReference type="EMBL" id="EPF46220.1"/>
    </source>
</evidence>
<keyword evidence="8" id="KW-1185">Reference proteome</keyword>
<evidence type="ECO:0000256" key="2">
    <source>
        <dbReference type="ARBA" id="ARBA00022722"/>
    </source>
</evidence>
<comment type="caution">
    <text evidence="7">The sequence shown here is derived from an EMBL/GenBank/DDBJ whole genome shotgun (WGS) entry which is preliminary data.</text>
</comment>
<keyword evidence="4" id="KW-0378">Hydrolase</keyword>
<sequence>MILVDTNIIIDFWNNPTAASAKIFSENDIALCGVIKTELLRGSKSANDFVQIQTTLEDFYYLNFVENDWIALAKQFITLKKNGLVVPFQDAIIAFLAIKYDCEVWTNDKHFKLMQKVLPELKLLLISR</sequence>
<protein>
    <recommendedName>
        <fullName evidence="6">PIN domain-containing protein</fullName>
    </recommendedName>
</protein>
<dbReference type="PANTHER" id="PTHR42740">
    <property type="entry name" value="RIBONUCLEASE VAPC3"/>
    <property type="match status" value="1"/>
</dbReference>
<proteinExistence type="predicted"/>
<accession>S3L953</accession>